<evidence type="ECO:0000256" key="1">
    <source>
        <dbReference type="ARBA" id="ARBA00004651"/>
    </source>
</evidence>
<evidence type="ECO:0000256" key="12">
    <source>
        <dbReference type="ARBA" id="ARBA00023136"/>
    </source>
</evidence>
<keyword evidence="11 14" id="KW-0408">Iron</keyword>
<keyword evidence="6 14" id="KW-0349">Heme</keyword>
<dbReference type="AlphaFoldDB" id="A0A128EE66"/>
<evidence type="ECO:0000256" key="7">
    <source>
        <dbReference type="ARBA" id="ARBA00022692"/>
    </source>
</evidence>
<keyword evidence="10 14" id="KW-0560">Oxidoreductase</keyword>
<evidence type="ECO:0000256" key="13">
    <source>
        <dbReference type="ARBA" id="ARBA00048390"/>
    </source>
</evidence>
<evidence type="ECO:0000256" key="15">
    <source>
        <dbReference type="PIRNR" id="PIRNR004638"/>
    </source>
</evidence>
<evidence type="ECO:0000313" key="17">
    <source>
        <dbReference type="Proteomes" id="UP000069632"/>
    </source>
</evidence>
<comment type="subunit">
    <text evidence="14">Homodimer.</text>
</comment>
<name>A0A128EE66_9BACT</name>
<dbReference type="PANTHER" id="PTHR40255:SF1">
    <property type="entry name" value="PROTOPORPHYRINOGEN IX OXIDASE"/>
    <property type="match status" value="1"/>
</dbReference>
<comment type="catalytic activity">
    <reaction evidence="13 14 15">
        <text>protoporphyrinogen IX + 3 A = protoporphyrin IX + 3 AH2</text>
        <dbReference type="Rhea" id="RHEA:62000"/>
        <dbReference type="ChEBI" id="CHEBI:13193"/>
        <dbReference type="ChEBI" id="CHEBI:17499"/>
        <dbReference type="ChEBI" id="CHEBI:57306"/>
        <dbReference type="ChEBI" id="CHEBI:57307"/>
    </reaction>
</comment>
<comment type="pathway">
    <text evidence="2 14 15">Porphyrin-containing compound metabolism; protoporphyrin-IX biosynthesis; protoporphyrin-IX from protoporphyrinogen-IX: step 1/1.</text>
</comment>
<dbReference type="EMBL" id="FIZP01000001">
    <property type="protein sequence ID" value="CZE45834.1"/>
    <property type="molecule type" value="Genomic_DNA"/>
</dbReference>
<dbReference type="UniPathway" id="UPA00251">
    <property type="reaction ID" value="UER00324"/>
</dbReference>
<evidence type="ECO:0000256" key="4">
    <source>
        <dbReference type="ARBA" id="ARBA00017504"/>
    </source>
</evidence>
<protein>
    <recommendedName>
        <fullName evidence="4 14">Protoporphyrinogen IX oxidase</fullName>
        <shortName evidence="14">PPO</shortName>
        <ecNumber evidence="14 15">1.3.99.-</ecNumber>
    </recommendedName>
</protein>
<keyword evidence="16" id="KW-0969">Cilium</keyword>
<feature type="transmembrane region" description="Helical" evidence="14">
    <location>
        <begin position="55"/>
        <end position="78"/>
    </location>
</feature>
<gene>
    <name evidence="16" type="ORF">ERS672216_00058</name>
</gene>
<evidence type="ECO:0000256" key="2">
    <source>
        <dbReference type="ARBA" id="ARBA00005073"/>
    </source>
</evidence>
<keyword evidence="5 14" id="KW-1003">Cell membrane</keyword>
<evidence type="ECO:0000256" key="14">
    <source>
        <dbReference type="HAMAP-Rule" id="MF_02239"/>
    </source>
</evidence>
<comment type="cofactor">
    <cofactor evidence="14 15">
        <name>heme b</name>
        <dbReference type="ChEBI" id="CHEBI:60344"/>
    </cofactor>
    <text evidence="14 15">Binds 1 heme b (iron(II)-protoporphyrin IX) group per subunit.</text>
</comment>
<feature type="transmembrane region" description="Helical" evidence="14">
    <location>
        <begin position="84"/>
        <end position="101"/>
    </location>
</feature>
<proteinExistence type="inferred from homology"/>
<comment type="subcellular location">
    <subcellularLocation>
        <location evidence="1 14">Cell membrane</location>
        <topology evidence="1 14">Multi-pass membrane protein</topology>
    </subcellularLocation>
</comment>
<sequence length="143" mass="17201">MDYYIYIKYFHYLAFISWMALLFYQPRLYVYHMEHIDNPGFVKVVKIQEDKLYNFIGWPAMLGSLISGIVMIILNPALMQMGHIHVKLTVVFLMLLYHFDLGRYLKQLREDRCTKSGKFFRFYNEVPTIAMLIIIWIMIVNPF</sequence>
<dbReference type="EC" id="1.3.99.-" evidence="14 15"/>
<dbReference type="HAMAP" id="MF_02239">
    <property type="entry name" value="HemJ"/>
    <property type="match status" value="1"/>
</dbReference>
<keyword evidence="16" id="KW-0966">Cell projection</keyword>
<dbReference type="InterPro" id="IPR005265">
    <property type="entry name" value="HemJ-like"/>
</dbReference>
<dbReference type="RefSeq" id="WP_075493624.1">
    <property type="nucleotide sequence ID" value="NZ_CP053844.1"/>
</dbReference>
<evidence type="ECO:0000256" key="11">
    <source>
        <dbReference type="ARBA" id="ARBA00023004"/>
    </source>
</evidence>
<feature type="transmembrane region" description="Helical" evidence="14">
    <location>
        <begin position="6"/>
        <end position="24"/>
    </location>
</feature>
<feature type="transmembrane region" description="Helical" evidence="14">
    <location>
        <begin position="122"/>
        <end position="140"/>
    </location>
</feature>
<keyword evidence="8 14" id="KW-0479">Metal-binding</keyword>
<comment type="similarity">
    <text evidence="3 14 15">Belongs to the HemJ family.</text>
</comment>
<evidence type="ECO:0000256" key="6">
    <source>
        <dbReference type="ARBA" id="ARBA00022617"/>
    </source>
</evidence>
<dbReference type="GO" id="GO:0005886">
    <property type="term" value="C:plasma membrane"/>
    <property type="evidence" value="ECO:0007669"/>
    <property type="project" value="UniProtKB-SubCell"/>
</dbReference>
<feature type="binding site" description="axial binding residue" evidence="14">
    <location>
        <position position="87"/>
    </location>
    <ligand>
        <name>heme</name>
        <dbReference type="ChEBI" id="CHEBI:30413"/>
    </ligand>
    <ligandPart>
        <name>Fe</name>
        <dbReference type="ChEBI" id="CHEBI:18248"/>
    </ligandPart>
</feature>
<organism evidence="16 17">
    <name type="scientific">Campylobacter geochelonis</name>
    <dbReference type="NCBI Taxonomy" id="1780362"/>
    <lineage>
        <taxon>Bacteria</taxon>
        <taxon>Pseudomonadati</taxon>
        <taxon>Campylobacterota</taxon>
        <taxon>Epsilonproteobacteria</taxon>
        <taxon>Campylobacterales</taxon>
        <taxon>Campylobacteraceae</taxon>
        <taxon>Campylobacter</taxon>
    </lineage>
</organism>
<keyword evidence="9 14" id="KW-1133">Transmembrane helix</keyword>
<dbReference type="GO" id="GO:0070818">
    <property type="term" value="F:protoporphyrinogen oxidase activity"/>
    <property type="evidence" value="ECO:0007669"/>
    <property type="project" value="UniProtKB-UniRule"/>
</dbReference>
<keyword evidence="7 14" id="KW-0812">Transmembrane</keyword>
<comment type="function">
    <text evidence="14 15">Catalyzes the oxidation of protoporphyrinogen IX to protoporphyrin IX.</text>
</comment>
<reference evidence="16 17" key="1">
    <citation type="submission" date="2016-02" db="EMBL/GenBank/DDBJ databases">
        <authorList>
            <consortium name="Pathogen Informatics"/>
        </authorList>
    </citation>
    <scope>NUCLEOTIDE SEQUENCE [LARGE SCALE GENOMIC DNA]</scope>
    <source>
        <strain evidence="16 17">RC20</strain>
    </source>
</reference>
<dbReference type="GO" id="GO:0046872">
    <property type="term" value="F:metal ion binding"/>
    <property type="evidence" value="ECO:0007669"/>
    <property type="project" value="UniProtKB-UniRule"/>
</dbReference>
<evidence type="ECO:0000256" key="3">
    <source>
        <dbReference type="ARBA" id="ARBA00006501"/>
    </source>
</evidence>
<evidence type="ECO:0000313" key="16">
    <source>
        <dbReference type="EMBL" id="CZE45834.1"/>
    </source>
</evidence>
<keyword evidence="12 14" id="KW-0472">Membrane</keyword>
<dbReference type="NCBIfam" id="TIGR00701">
    <property type="entry name" value="protoporphyrinogen oxidase HemJ"/>
    <property type="match status" value="1"/>
</dbReference>
<dbReference type="PANTHER" id="PTHR40255">
    <property type="entry name" value="UPF0093 MEMBRANE PROTEIN SLR1790"/>
    <property type="match status" value="1"/>
</dbReference>
<dbReference type="GO" id="GO:0006782">
    <property type="term" value="P:protoporphyrinogen IX biosynthetic process"/>
    <property type="evidence" value="ECO:0007669"/>
    <property type="project" value="UniProtKB-UniRule"/>
</dbReference>
<evidence type="ECO:0000256" key="10">
    <source>
        <dbReference type="ARBA" id="ARBA00023002"/>
    </source>
</evidence>
<accession>A0A128EE66</accession>
<keyword evidence="16" id="KW-0282">Flagellum</keyword>
<dbReference type="PIRSF" id="PIRSF004638">
    <property type="entry name" value="UCP004638"/>
    <property type="match status" value="1"/>
</dbReference>
<evidence type="ECO:0000256" key="8">
    <source>
        <dbReference type="ARBA" id="ARBA00022723"/>
    </source>
</evidence>
<dbReference type="Proteomes" id="UP000069632">
    <property type="component" value="Unassembled WGS sequence"/>
</dbReference>
<keyword evidence="17" id="KW-1185">Reference proteome</keyword>
<evidence type="ECO:0000256" key="9">
    <source>
        <dbReference type="ARBA" id="ARBA00022989"/>
    </source>
</evidence>
<dbReference type="OrthoDB" id="9800824at2"/>
<evidence type="ECO:0000256" key="5">
    <source>
        <dbReference type="ARBA" id="ARBA00022475"/>
    </source>
</evidence>
<feature type="binding site" description="axial binding residue" evidence="14">
    <location>
        <position position="11"/>
    </location>
    <ligand>
        <name>heme</name>
        <dbReference type="ChEBI" id="CHEBI:30413"/>
    </ligand>
    <ligandPart>
        <name>Fe</name>
        <dbReference type="ChEBI" id="CHEBI:18248"/>
    </ligandPart>
</feature>
<dbReference type="Pfam" id="PF03653">
    <property type="entry name" value="UPF0093"/>
    <property type="match status" value="1"/>
</dbReference>